<sequence>MLKTFRNSIDGDSKSFELLGRDAIDPDLEGH</sequence>
<name>Q2PYG0_9BACT</name>
<organism evidence="1">
    <name type="scientific">uncultured marine bacterium Ant4E12</name>
    <dbReference type="NCBI Taxonomy" id="360424"/>
    <lineage>
        <taxon>Bacteria</taxon>
        <taxon>environmental samples</taxon>
    </lineage>
</organism>
<dbReference type="EMBL" id="DQ295238">
    <property type="protein sequence ID" value="ABC25267.1"/>
    <property type="molecule type" value="Genomic_DNA"/>
</dbReference>
<dbReference type="AlphaFoldDB" id="Q2PYG0"/>
<evidence type="ECO:0000313" key="1">
    <source>
        <dbReference type="EMBL" id="ABC25267.1"/>
    </source>
</evidence>
<accession>Q2PYG0</accession>
<proteinExistence type="predicted"/>
<reference evidence="1" key="1">
    <citation type="journal article" date="2006" name="Appl. Environ. Microbiol.">
        <title>Comparative genomics of DNA fragments from six Antarctic marine planktonic bacteria.</title>
        <authorList>
            <person name="Grzymski J.J."/>
            <person name="Carter B.J."/>
            <person name="DeLong E.F."/>
            <person name="Feldman R.A."/>
            <person name="Ghadiri A."/>
            <person name="Murray A.E."/>
        </authorList>
    </citation>
    <scope>NUCLEOTIDE SEQUENCE</scope>
</reference>
<protein>
    <submittedName>
        <fullName evidence="1">Uncharacterized protein</fullName>
    </submittedName>
</protein>